<gene>
    <name evidence="2" type="ORF">HII12_002567</name>
</gene>
<evidence type="ECO:0000313" key="2">
    <source>
        <dbReference type="EMBL" id="KAF6010975.1"/>
    </source>
</evidence>
<protein>
    <recommendedName>
        <fullName evidence="4">Calcipressin</fullName>
    </recommendedName>
</protein>
<sequence length="268" mass="30183">MLTNSIIIPGEGYLEPDCVKLLDELLGLIKSIIPEGESIKVSKLPFFNRIILVFSQIQYAQQIHDLLQDVGIECFYALRNNEVDDQESELLSTGQIENTSEVEPVNSRMPIKGRNRLEPPPNTIQLKSPPASPYLGWVNEAEDPPDEMTVTDPRSLADILYEPSECKPDELRRVFSRRGSINRSFDDEELEDFDLGEGENDVGNVTVYSKDHHNLSAGKKSRNMKPINIGTNRSDKNIPVLMIGNEEAEHLRAVSKKLESANHQETDL</sequence>
<comment type="caution">
    <text evidence="2">The sequence shown here is derived from an EMBL/GenBank/DDBJ whole genome shotgun (WGS) entry which is preliminary data.</text>
</comment>
<name>A0A8H6EUP0_DEKBR</name>
<dbReference type="Proteomes" id="UP000568158">
    <property type="component" value="Unassembled WGS sequence"/>
</dbReference>
<dbReference type="EMBL" id="JABCYN010000025">
    <property type="protein sequence ID" value="KAF6010975.1"/>
    <property type="molecule type" value="Genomic_DNA"/>
</dbReference>
<evidence type="ECO:0008006" key="4">
    <source>
        <dbReference type="Google" id="ProtNLM"/>
    </source>
</evidence>
<feature type="region of interest" description="Disordered" evidence="1">
    <location>
        <begin position="110"/>
        <end position="130"/>
    </location>
</feature>
<dbReference type="AlphaFoldDB" id="A0A8H6EUP0"/>
<accession>A0A8H6EUP0</accession>
<evidence type="ECO:0000256" key="1">
    <source>
        <dbReference type="SAM" id="MobiDB-lite"/>
    </source>
</evidence>
<organism evidence="2 3">
    <name type="scientific">Dekkera bruxellensis</name>
    <name type="common">Brettanomyces custersii</name>
    <dbReference type="NCBI Taxonomy" id="5007"/>
    <lineage>
        <taxon>Eukaryota</taxon>
        <taxon>Fungi</taxon>
        <taxon>Dikarya</taxon>
        <taxon>Ascomycota</taxon>
        <taxon>Saccharomycotina</taxon>
        <taxon>Pichiomycetes</taxon>
        <taxon>Pichiales</taxon>
        <taxon>Pichiaceae</taxon>
        <taxon>Brettanomyces</taxon>
    </lineage>
</organism>
<reference evidence="2 3" key="1">
    <citation type="journal article" date="2020" name="Appl. Microbiol. Biotechnol.">
        <title>Targeted gene deletion in Brettanomyces bruxellensis with an expression-free CRISPR-Cas9 system.</title>
        <authorList>
            <person name="Varela C."/>
            <person name="Bartel C."/>
            <person name="Onetto C."/>
            <person name="Borneman A."/>
        </authorList>
    </citation>
    <scope>NUCLEOTIDE SEQUENCE [LARGE SCALE GENOMIC DNA]</scope>
    <source>
        <strain evidence="2 3">AWRI1613</strain>
    </source>
</reference>
<evidence type="ECO:0000313" key="3">
    <source>
        <dbReference type="Proteomes" id="UP000568158"/>
    </source>
</evidence>
<proteinExistence type="predicted"/>